<reference evidence="3 4" key="1">
    <citation type="journal article" date="2011" name="PLoS Pathog.">
        <title>Endophytic Life Strategies Decoded by Genome and Transcriptome Analyses of the Mutualistic Root Symbiont Piriformospora indica.</title>
        <authorList>
            <person name="Zuccaro A."/>
            <person name="Lahrmann U."/>
            <person name="Guldener U."/>
            <person name="Langen G."/>
            <person name="Pfiffi S."/>
            <person name="Biedenkopf D."/>
            <person name="Wong P."/>
            <person name="Samans B."/>
            <person name="Grimm C."/>
            <person name="Basiewicz M."/>
            <person name="Murat C."/>
            <person name="Martin F."/>
            <person name="Kogel K.H."/>
        </authorList>
    </citation>
    <scope>NUCLEOTIDE SEQUENCE [LARGE SCALE GENOMIC DNA]</scope>
    <source>
        <strain evidence="3 4">DSM 11827</strain>
    </source>
</reference>
<dbReference type="Proteomes" id="UP000007148">
    <property type="component" value="Unassembled WGS sequence"/>
</dbReference>
<dbReference type="AlphaFoldDB" id="G4TGS1"/>
<dbReference type="OrthoDB" id="10019231at2759"/>
<dbReference type="PANTHER" id="PTHR17630:SF44">
    <property type="entry name" value="PROTEIN AIM2"/>
    <property type="match status" value="1"/>
</dbReference>
<feature type="domain" description="Dienelactone hydrolase" evidence="2">
    <location>
        <begin position="48"/>
        <end position="275"/>
    </location>
</feature>
<keyword evidence="4" id="KW-1185">Reference proteome</keyword>
<feature type="region of interest" description="Disordered" evidence="1">
    <location>
        <begin position="24"/>
        <end position="46"/>
    </location>
</feature>
<dbReference type="OMA" id="SWACAEE"/>
<sequence length="281" mass="30916">MAGICQDCMTGHVLPGEPKGTTSNVDGAYFTSAPASAPTSEQQNEAEVGRKTALVLLTDMFGLALSNPRILADRFAERLGCDVYVPDLFEGHPPIDADQLQPYTPDVPNTHYSLWNRLTYYLLWIPKLPSLWANRPSVGRAKAEQFIQDLKDKKGYTDIGVIGYCYGGGIAVGLATKKGFVNVLVACHPGPITESEFPHVLTPLAMFCSQEDPWVTPPKRARAEAALAKLDTVETKVETLPGTVHGFAARPNLGIPQVRDAFERTFEECVQWIQARIHRHE</sequence>
<dbReference type="PANTHER" id="PTHR17630">
    <property type="entry name" value="DIENELACTONE HYDROLASE"/>
    <property type="match status" value="1"/>
</dbReference>
<evidence type="ECO:0000259" key="2">
    <source>
        <dbReference type="Pfam" id="PF01738"/>
    </source>
</evidence>
<proteinExistence type="predicted"/>
<comment type="caution">
    <text evidence="3">The sequence shown here is derived from an EMBL/GenBank/DDBJ whole genome shotgun (WGS) entry which is preliminary data.</text>
</comment>
<dbReference type="HOGENOM" id="CLU_054590_2_0_1"/>
<dbReference type="Pfam" id="PF01738">
    <property type="entry name" value="DLH"/>
    <property type="match status" value="1"/>
</dbReference>
<dbReference type="STRING" id="1109443.G4TGS1"/>
<dbReference type="GO" id="GO:0016787">
    <property type="term" value="F:hydrolase activity"/>
    <property type="evidence" value="ECO:0007669"/>
    <property type="project" value="UniProtKB-KW"/>
</dbReference>
<evidence type="ECO:0000313" key="4">
    <source>
        <dbReference type="Proteomes" id="UP000007148"/>
    </source>
</evidence>
<evidence type="ECO:0000313" key="3">
    <source>
        <dbReference type="EMBL" id="CCA70525.1"/>
    </source>
</evidence>
<dbReference type="InterPro" id="IPR029058">
    <property type="entry name" value="AB_hydrolase_fold"/>
</dbReference>
<organism evidence="3 4">
    <name type="scientific">Serendipita indica (strain DSM 11827)</name>
    <name type="common">Root endophyte fungus</name>
    <name type="synonym">Piriformospora indica</name>
    <dbReference type="NCBI Taxonomy" id="1109443"/>
    <lineage>
        <taxon>Eukaryota</taxon>
        <taxon>Fungi</taxon>
        <taxon>Dikarya</taxon>
        <taxon>Basidiomycota</taxon>
        <taxon>Agaricomycotina</taxon>
        <taxon>Agaricomycetes</taxon>
        <taxon>Sebacinales</taxon>
        <taxon>Serendipitaceae</taxon>
        <taxon>Serendipita</taxon>
    </lineage>
</organism>
<dbReference type="InterPro" id="IPR002925">
    <property type="entry name" value="Dienelactn_hydro"/>
</dbReference>
<feature type="compositionally biased region" description="Polar residues" evidence="1">
    <location>
        <begin position="33"/>
        <end position="45"/>
    </location>
</feature>
<keyword evidence="3" id="KW-0378">Hydrolase</keyword>
<protein>
    <submittedName>
        <fullName evidence="3">Related to dienelactone hydrolase endo-1,3,1,4-beta-D-glucanase-Laccaria bicolor</fullName>
    </submittedName>
</protein>
<dbReference type="SUPFAM" id="SSF53474">
    <property type="entry name" value="alpha/beta-Hydrolases"/>
    <property type="match status" value="1"/>
</dbReference>
<name>G4TGS1_SERID</name>
<dbReference type="eggNOG" id="KOG3043">
    <property type="taxonomic scope" value="Eukaryota"/>
</dbReference>
<dbReference type="InParanoid" id="G4TGS1"/>
<evidence type="ECO:0000256" key="1">
    <source>
        <dbReference type="SAM" id="MobiDB-lite"/>
    </source>
</evidence>
<gene>
    <name evidence="3" type="ORF">PIIN_04462</name>
</gene>
<dbReference type="Gene3D" id="3.40.50.1820">
    <property type="entry name" value="alpha/beta hydrolase"/>
    <property type="match status" value="1"/>
</dbReference>
<dbReference type="EMBL" id="CAFZ01000085">
    <property type="protein sequence ID" value="CCA70525.1"/>
    <property type="molecule type" value="Genomic_DNA"/>
</dbReference>
<accession>G4TGS1</accession>